<evidence type="ECO:0000259" key="4">
    <source>
        <dbReference type="PROSITE" id="PS51211"/>
    </source>
</evidence>
<evidence type="ECO:0000313" key="6">
    <source>
        <dbReference type="EnsemblMetazoa" id="CapteP33454"/>
    </source>
</evidence>
<dbReference type="Gene3D" id="1.25.10.20">
    <property type="entry name" value="Vitellinogen, superhelical"/>
    <property type="match status" value="1"/>
</dbReference>
<dbReference type="SUPFAM" id="SSF56968">
    <property type="entry name" value="Lipovitellin-phosvitin complex, beta-sheet shell regions"/>
    <property type="match status" value="1"/>
</dbReference>
<accession>R7VBX5</accession>
<organism evidence="5">
    <name type="scientific">Capitella teleta</name>
    <name type="common">Polychaete worm</name>
    <dbReference type="NCBI Taxonomy" id="283909"/>
    <lineage>
        <taxon>Eukaryota</taxon>
        <taxon>Metazoa</taxon>
        <taxon>Spiralia</taxon>
        <taxon>Lophotrochozoa</taxon>
        <taxon>Annelida</taxon>
        <taxon>Polychaeta</taxon>
        <taxon>Sedentaria</taxon>
        <taxon>Scolecida</taxon>
        <taxon>Capitellidae</taxon>
        <taxon>Capitella</taxon>
    </lineage>
</organism>
<reference evidence="6" key="3">
    <citation type="submission" date="2015-06" db="UniProtKB">
        <authorList>
            <consortium name="EnsemblMetazoa"/>
        </authorList>
    </citation>
    <scope>IDENTIFICATION</scope>
</reference>
<feature type="non-terminal residue" evidence="5">
    <location>
        <position position="1"/>
    </location>
</feature>
<dbReference type="EMBL" id="KB293301">
    <property type="protein sequence ID" value="ELU16129.1"/>
    <property type="molecule type" value="Genomic_DNA"/>
</dbReference>
<feature type="non-terminal residue" evidence="5">
    <location>
        <position position="305"/>
    </location>
</feature>
<evidence type="ECO:0000256" key="1">
    <source>
        <dbReference type="ARBA" id="ARBA00023157"/>
    </source>
</evidence>
<proteinExistence type="predicted"/>
<evidence type="ECO:0000313" key="7">
    <source>
        <dbReference type="Proteomes" id="UP000014760"/>
    </source>
</evidence>
<dbReference type="EnsemblMetazoa" id="CapteT33454">
    <property type="protein sequence ID" value="CapteP33454"/>
    <property type="gene ID" value="CapteG33454"/>
</dbReference>
<dbReference type="GO" id="GO:0005319">
    <property type="term" value="F:lipid transporter activity"/>
    <property type="evidence" value="ECO:0007669"/>
    <property type="project" value="InterPro"/>
</dbReference>
<protein>
    <recommendedName>
        <fullName evidence="4">Vitellogenin domain-containing protein</fullName>
    </recommendedName>
</protein>
<dbReference type="AlphaFoldDB" id="R7VBX5"/>
<reference evidence="5 7" key="2">
    <citation type="journal article" date="2013" name="Nature">
        <title>Insights into bilaterian evolution from three spiralian genomes.</title>
        <authorList>
            <person name="Simakov O."/>
            <person name="Marletaz F."/>
            <person name="Cho S.J."/>
            <person name="Edsinger-Gonzales E."/>
            <person name="Havlak P."/>
            <person name="Hellsten U."/>
            <person name="Kuo D.H."/>
            <person name="Larsson T."/>
            <person name="Lv J."/>
            <person name="Arendt D."/>
            <person name="Savage R."/>
            <person name="Osoegawa K."/>
            <person name="de Jong P."/>
            <person name="Grimwood J."/>
            <person name="Chapman J.A."/>
            <person name="Shapiro H."/>
            <person name="Aerts A."/>
            <person name="Otillar R.P."/>
            <person name="Terry A.Y."/>
            <person name="Boore J.L."/>
            <person name="Grigoriev I.V."/>
            <person name="Lindberg D.R."/>
            <person name="Seaver E.C."/>
            <person name="Weisblat D.A."/>
            <person name="Putnam N.H."/>
            <person name="Rokhsar D.S."/>
        </authorList>
    </citation>
    <scope>NUCLEOTIDE SEQUENCE</scope>
    <source>
        <strain evidence="5 7">I ESC-2004</strain>
    </source>
</reference>
<feature type="domain" description="Vitellogenin" evidence="4">
    <location>
        <begin position="1"/>
        <end position="288"/>
    </location>
</feature>
<evidence type="ECO:0000256" key="2">
    <source>
        <dbReference type="ARBA" id="ARBA00023180"/>
    </source>
</evidence>
<keyword evidence="2" id="KW-0325">Glycoprotein</keyword>
<dbReference type="InterPro" id="IPR011030">
    <property type="entry name" value="Lipovitellin_superhlx_dom"/>
</dbReference>
<dbReference type="Proteomes" id="UP000014760">
    <property type="component" value="Unassembled WGS sequence"/>
</dbReference>
<dbReference type="InterPro" id="IPR001747">
    <property type="entry name" value="Vitellogenin_N"/>
</dbReference>
<dbReference type="PANTHER" id="PTHR23345:SF15">
    <property type="entry name" value="VITELLOGENIN 1-RELATED"/>
    <property type="match status" value="1"/>
</dbReference>
<dbReference type="EMBL" id="AMQN01004343">
    <property type="status" value="NOT_ANNOTATED_CDS"/>
    <property type="molecule type" value="Genomic_DNA"/>
</dbReference>
<dbReference type="OrthoDB" id="6484170at2759"/>
<dbReference type="InterPro" id="IPR015817">
    <property type="entry name" value="Vitellinogen_open_b-sht_sub1"/>
</dbReference>
<evidence type="ECO:0000256" key="3">
    <source>
        <dbReference type="PROSITE-ProRule" id="PRU00557"/>
    </source>
</evidence>
<name>R7VBX5_CAPTE</name>
<dbReference type="Pfam" id="PF09172">
    <property type="entry name" value="Vit_open_b-sht"/>
    <property type="match status" value="1"/>
</dbReference>
<dbReference type="PANTHER" id="PTHR23345">
    <property type="entry name" value="VITELLOGENIN-RELATED"/>
    <property type="match status" value="1"/>
</dbReference>
<gene>
    <name evidence="5" type="ORF">CAPTEDRAFT_33454</name>
</gene>
<dbReference type="InterPro" id="IPR050733">
    <property type="entry name" value="Vitellogenin/Apolipophorin"/>
</dbReference>
<comment type="caution">
    <text evidence="3">Lacks conserved residue(s) required for the propagation of feature annotation.</text>
</comment>
<dbReference type="PROSITE" id="PS51211">
    <property type="entry name" value="VITELLOGENIN"/>
    <property type="match status" value="1"/>
</dbReference>
<dbReference type="HOGENOM" id="CLU_913881_0_0_1"/>
<sequence length="305" mass="34319">DAIPLIGTEASINLIRELTQSGRATEAEIDIWLTAIATSIHRPSKNMITTLKPMLNGGASRKTYLAISSLINNFCTLKEGCDSDADVQSIIRMFNERLRYNCRLEDDEQHDDMLAALKALGNTGHAESAAPTLFRCANNNDLSMELRVAALQAFRRMACLADSTELLNILENTQVDSELRIHAYLVLMACPQESTLQRVVFMLQTEEVNQVGSFIWTHLTNLQETSNPHKQQIRAILESEELKKTFDMDKRKFSRNIEMSLFSELLNMGGSVESNVIFSEKSYIPRSGMLNLTAELFGQSINFFE</sequence>
<dbReference type="OMA" id="ISSWINS"/>
<dbReference type="Pfam" id="PF01347">
    <property type="entry name" value="Vitellogenin_N"/>
    <property type="match status" value="1"/>
</dbReference>
<reference evidence="7" key="1">
    <citation type="submission" date="2012-12" db="EMBL/GenBank/DDBJ databases">
        <authorList>
            <person name="Hellsten U."/>
            <person name="Grimwood J."/>
            <person name="Chapman J.A."/>
            <person name="Shapiro H."/>
            <person name="Aerts A."/>
            <person name="Otillar R.P."/>
            <person name="Terry A.Y."/>
            <person name="Boore J.L."/>
            <person name="Simakov O."/>
            <person name="Marletaz F."/>
            <person name="Cho S.-J."/>
            <person name="Edsinger-Gonzales E."/>
            <person name="Havlak P."/>
            <person name="Kuo D.-H."/>
            <person name="Larsson T."/>
            <person name="Lv J."/>
            <person name="Arendt D."/>
            <person name="Savage R."/>
            <person name="Osoegawa K."/>
            <person name="de Jong P."/>
            <person name="Lindberg D.R."/>
            <person name="Seaver E.C."/>
            <person name="Weisblat D.A."/>
            <person name="Putnam N.H."/>
            <person name="Grigoriev I.V."/>
            <person name="Rokhsar D.S."/>
        </authorList>
    </citation>
    <scope>NUCLEOTIDE SEQUENCE</scope>
    <source>
        <strain evidence="7">I ESC-2004</strain>
    </source>
</reference>
<evidence type="ECO:0000313" key="5">
    <source>
        <dbReference type="EMBL" id="ELU16129.1"/>
    </source>
</evidence>
<dbReference type="InterPro" id="IPR015255">
    <property type="entry name" value="Vitellinogen_open_b-sht"/>
</dbReference>
<dbReference type="SUPFAM" id="SSF48431">
    <property type="entry name" value="Lipovitellin-phosvitin complex, superhelical domain"/>
    <property type="match status" value="1"/>
</dbReference>
<dbReference type="GO" id="GO:0045735">
    <property type="term" value="F:nutrient reservoir activity"/>
    <property type="evidence" value="ECO:0007669"/>
    <property type="project" value="UniProtKB-KW"/>
</dbReference>
<keyword evidence="1" id="KW-1015">Disulfide bond</keyword>
<keyword evidence="7" id="KW-1185">Reference proteome</keyword>
<dbReference type="Gene3D" id="2.20.50.20">
    <property type="entry name" value="Lipovitellin. Chain A, domain 3"/>
    <property type="match status" value="1"/>
</dbReference>
<dbReference type="InterPro" id="IPR015819">
    <property type="entry name" value="Lipid_transp_b-sht_shell"/>
</dbReference>
<dbReference type="STRING" id="283909.R7VBX5"/>